<name>A0AA37BKS6_9ACTN</name>
<gene>
    <name evidence="2" type="ORF">GCM10010126_51700</name>
</gene>
<protein>
    <submittedName>
        <fullName evidence="2">Uncharacterized protein</fullName>
    </submittedName>
</protein>
<dbReference type="Proteomes" id="UP000627984">
    <property type="component" value="Unassembled WGS sequence"/>
</dbReference>
<sequence length="94" mass="9338">MITLPGTPADRGGTVGPGRGTPADRGGTVGPGKGTPPVRSGTRTAYPLVGGGAVAVPITIPHRRPPGHRSGPDIRRWGLPHLPADGAGPGQAED</sequence>
<evidence type="ECO:0000313" key="3">
    <source>
        <dbReference type="Proteomes" id="UP000627984"/>
    </source>
</evidence>
<reference evidence="2" key="2">
    <citation type="submission" date="2022-09" db="EMBL/GenBank/DDBJ databases">
        <authorList>
            <person name="Sun Q."/>
            <person name="Ohkuma M."/>
        </authorList>
    </citation>
    <scope>NUCLEOTIDE SEQUENCE</scope>
    <source>
        <strain evidence="2">JCM 3093</strain>
    </source>
</reference>
<dbReference type="AlphaFoldDB" id="A0AA37BKS6"/>
<organism evidence="2 3">
    <name type="scientific">Planomonospora parontospora</name>
    <dbReference type="NCBI Taxonomy" id="58119"/>
    <lineage>
        <taxon>Bacteria</taxon>
        <taxon>Bacillati</taxon>
        <taxon>Actinomycetota</taxon>
        <taxon>Actinomycetes</taxon>
        <taxon>Streptosporangiales</taxon>
        <taxon>Streptosporangiaceae</taxon>
        <taxon>Planomonospora</taxon>
    </lineage>
</organism>
<feature type="region of interest" description="Disordered" evidence="1">
    <location>
        <begin position="1"/>
        <end position="94"/>
    </location>
</feature>
<reference evidence="2" key="1">
    <citation type="journal article" date="2014" name="Int. J. Syst. Evol. Microbiol.">
        <title>Complete genome sequence of Corynebacterium casei LMG S-19264T (=DSM 44701T), isolated from a smear-ripened cheese.</title>
        <authorList>
            <consortium name="US DOE Joint Genome Institute (JGI-PGF)"/>
            <person name="Walter F."/>
            <person name="Albersmeier A."/>
            <person name="Kalinowski J."/>
            <person name="Ruckert C."/>
        </authorList>
    </citation>
    <scope>NUCLEOTIDE SEQUENCE</scope>
    <source>
        <strain evidence="2">JCM 3093</strain>
    </source>
</reference>
<dbReference type="EMBL" id="BMQD01000018">
    <property type="protein sequence ID" value="GGK86169.1"/>
    <property type="molecule type" value="Genomic_DNA"/>
</dbReference>
<comment type="caution">
    <text evidence="2">The sequence shown here is derived from an EMBL/GenBank/DDBJ whole genome shotgun (WGS) entry which is preliminary data.</text>
</comment>
<evidence type="ECO:0000313" key="2">
    <source>
        <dbReference type="EMBL" id="GGK86169.1"/>
    </source>
</evidence>
<proteinExistence type="predicted"/>
<accession>A0AA37BKS6</accession>
<evidence type="ECO:0000256" key="1">
    <source>
        <dbReference type="SAM" id="MobiDB-lite"/>
    </source>
</evidence>